<name>A0A4U7KUL1_9BASI</name>
<keyword evidence="3" id="KW-1185">Reference proteome</keyword>
<gene>
    <name evidence="2" type="ORF">EX895_002923</name>
</gene>
<dbReference type="KEGG" id="sgra:EX895_002923"/>
<accession>A0A4U7KUL1</accession>
<dbReference type="AlphaFoldDB" id="A0A4U7KUL1"/>
<organism evidence="2 3">
    <name type="scientific">Sporisorium graminicola</name>
    <dbReference type="NCBI Taxonomy" id="280036"/>
    <lineage>
        <taxon>Eukaryota</taxon>
        <taxon>Fungi</taxon>
        <taxon>Dikarya</taxon>
        <taxon>Basidiomycota</taxon>
        <taxon>Ustilaginomycotina</taxon>
        <taxon>Ustilaginomycetes</taxon>
        <taxon>Ustilaginales</taxon>
        <taxon>Ustilaginaceae</taxon>
        <taxon>Sporisorium</taxon>
    </lineage>
</organism>
<evidence type="ECO:0000313" key="2">
    <source>
        <dbReference type="EMBL" id="TKY88213.1"/>
    </source>
</evidence>
<evidence type="ECO:0000256" key="1">
    <source>
        <dbReference type="SAM" id="MobiDB-lite"/>
    </source>
</evidence>
<dbReference type="EMBL" id="SRRM01000010">
    <property type="protein sequence ID" value="TKY88213.1"/>
    <property type="molecule type" value="Genomic_DNA"/>
</dbReference>
<sequence length="112" mass="12658">MSQPGFAPYWKGGLRPSTTHENFSPVIDTVNENAFSFFRTIQSFAEQSMFELQIQFPPEDTCAIQRQANEHVAQRPAQREPATAAAQTHPAKSSNNDEKYRSSYVPTLKKHS</sequence>
<dbReference type="RefSeq" id="XP_029740198.1">
    <property type="nucleotide sequence ID" value="XM_029883521.1"/>
</dbReference>
<dbReference type="Proteomes" id="UP000306050">
    <property type="component" value="Chromosome SGRAM_18"/>
</dbReference>
<feature type="region of interest" description="Disordered" evidence="1">
    <location>
        <begin position="1"/>
        <end position="20"/>
    </location>
</feature>
<reference evidence="2 3" key="1">
    <citation type="submission" date="2019-05" db="EMBL/GenBank/DDBJ databases">
        <title>Sporisorium graminicola CBS 10092 draft sequencing and annotation.</title>
        <authorList>
            <person name="Solano-Gonzalez S."/>
            <person name="Caddick M.X."/>
            <person name="Darby A."/>
        </authorList>
    </citation>
    <scope>NUCLEOTIDE SEQUENCE [LARGE SCALE GENOMIC DNA]</scope>
    <source>
        <strain evidence="2 3">CBS 10092</strain>
    </source>
</reference>
<proteinExistence type="predicted"/>
<comment type="caution">
    <text evidence="2">The sequence shown here is derived from an EMBL/GenBank/DDBJ whole genome shotgun (WGS) entry which is preliminary data.</text>
</comment>
<evidence type="ECO:0000313" key="3">
    <source>
        <dbReference type="Proteomes" id="UP000306050"/>
    </source>
</evidence>
<dbReference type="OrthoDB" id="10405846at2759"/>
<feature type="region of interest" description="Disordered" evidence="1">
    <location>
        <begin position="65"/>
        <end position="112"/>
    </location>
</feature>
<dbReference type="GeneID" id="40725818"/>
<protein>
    <submittedName>
        <fullName evidence="2">Uncharacterized protein</fullName>
    </submittedName>
</protein>